<dbReference type="SMART" id="SM00322">
    <property type="entry name" value="KH"/>
    <property type="match status" value="3"/>
</dbReference>
<evidence type="ECO:0000256" key="4">
    <source>
        <dbReference type="SAM" id="MobiDB-lite"/>
    </source>
</evidence>
<dbReference type="SUPFAM" id="SSF54791">
    <property type="entry name" value="Eukaryotic type KH-domain (KH-domain type I)"/>
    <property type="match status" value="3"/>
</dbReference>
<dbReference type="PROSITE" id="PS50084">
    <property type="entry name" value="KH_TYPE_1"/>
    <property type="match status" value="3"/>
</dbReference>
<dbReference type="GO" id="GO:0003723">
    <property type="term" value="F:RNA binding"/>
    <property type="evidence" value="ECO:0007669"/>
    <property type="project" value="UniProtKB-UniRule"/>
</dbReference>
<evidence type="ECO:0000256" key="1">
    <source>
        <dbReference type="ARBA" id="ARBA00022737"/>
    </source>
</evidence>
<keyword evidence="1" id="KW-0677">Repeat</keyword>
<dbReference type="Gene3D" id="3.30.1370.10">
    <property type="entry name" value="K Homology domain, type 1"/>
    <property type="match status" value="3"/>
</dbReference>
<proteinExistence type="predicted"/>
<keyword evidence="2 3" id="KW-0694">RNA-binding</keyword>
<dbReference type="InterPro" id="IPR004087">
    <property type="entry name" value="KH_dom"/>
</dbReference>
<feature type="compositionally biased region" description="Low complexity" evidence="4">
    <location>
        <begin position="252"/>
        <end position="282"/>
    </location>
</feature>
<keyword evidence="7" id="KW-1185">Reference proteome</keyword>
<comment type="caution">
    <text evidence="6">The sequence shown here is derived from an EMBL/GenBank/DDBJ whole genome shotgun (WGS) entry which is preliminary data.</text>
</comment>
<gene>
    <name evidence="6" type="ORF">KABA2_10S03938</name>
</gene>
<dbReference type="AlphaFoldDB" id="A0A8H2VJS5"/>
<evidence type="ECO:0000313" key="7">
    <source>
        <dbReference type="Proteomes" id="UP000644660"/>
    </source>
</evidence>
<dbReference type="Pfam" id="PF00013">
    <property type="entry name" value="KH_1"/>
    <property type="match status" value="3"/>
</dbReference>
<organism evidence="6 7">
    <name type="scientific">Maudiozyma barnettii</name>
    <dbReference type="NCBI Taxonomy" id="61262"/>
    <lineage>
        <taxon>Eukaryota</taxon>
        <taxon>Fungi</taxon>
        <taxon>Dikarya</taxon>
        <taxon>Ascomycota</taxon>
        <taxon>Saccharomycotina</taxon>
        <taxon>Saccharomycetes</taxon>
        <taxon>Saccharomycetales</taxon>
        <taxon>Saccharomycetaceae</taxon>
        <taxon>Maudiozyma</taxon>
    </lineage>
</organism>
<dbReference type="RefSeq" id="XP_041408489.1">
    <property type="nucleotide sequence ID" value="XM_041552555.1"/>
</dbReference>
<protein>
    <submittedName>
        <fullName evidence="6">Similar to Saccharomyces cerevisiae YBL032W HEK2 RNA binding protein involved in the asymmetric localization of ASH1 mRNA</fullName>
    </submittedName>
</protein>
<feature type="domain" description="K Homology" evidence="5">
    <location>
        <begin position="290"/>
        <end position="370"/>
    </location>
</feature>
<reference evidence="6 7" key="1">
    <citation type="submission" date="2020-05" db="EMBL/GenBank/DDBJ databases">
        <authorList>
            <person name="Casaregola S."/>
            <person name="Devillers H."/>
            <person name="Grondin C."/>
        </authorList>
    </citation>
    <scope>NUCLEOTIDE SEQUENCE [LARGE SCALE GENOMIC DNA]</scope>
    <source>
        <strain evidence="6 7">CLIB 1767</strain>
    </source>
</reference>
<dbReference type="InterPro" id="IPR004088">
    <property type="entry name" value="KH_dom_type_1"/>
</dbReference>
<dbReference type="Proteomes" id="UP000644660">
    <property type="component" value="Unassembled WGS sequence"/>
</dbReference>
<accession>A0A8H2VJS5</accession>
<dbReference type="GeneID" id="64859734"/>
<evidence type="ECO:0000256" key="3">
    <source>
        <dbReference type="PROSITE-ProRule" id="PRU00117"/>
    </source>
</evidence>
<feature type="region of interest" description="Disordered" evidence="4">
    <location>
        <begin position="252"/>
        <end position="289"/>
    </location>
</feature>
<dbReference type="EMBL" id="CAEFZW010000010">
    <property type="protein sequence ID" value="CAB4256645.1"/>
    <property type="molecule type" value="Genomic_DNA"/>
</dbReference>
<dbReference type="OrthoDB" id="442947at2759"/>
<sequence>MSDSNTNEFESETASENGNSEYEFNTSYNEGSNNTFNEIDKVSDDLPTYQRFMLSLDECGRIFGPQGQYLRKIKQDNHVKIDVTEKQVGCSDRILTCAGTIQNISQAMTDIVSLLISNQPIEIKKYPFYFLNSFLPPPELSDFNTISSLNEIYNIRVILTNTQISSIIGKQGRTIRHLIDVNDVKIVASRNFLPDSDERILQIQGPAEAIGSTIDDIAKTLNAEINIDQITERHYFPHVLANSEQKIVTFRSSNNNNNNTASNNSAASNGNSNNHNSNNNQRRSSRSYEGQFQATVLIPDTLVGAMMGTRGNRISNLRKFTHTRIDTGKMDDVESNYVDTANETFRKFIISGDNMDNVKKAEALLNSNLESEIKRREEAEINDN</sequence>
<evidence type="ECO:0000259" key="5">
    <source>
        <dbReference type="SMART" id="SM00322"/>
    </source>
</evidence>
<feature type="region of interest" description="Disordered" evidence="4">
    <location>
        <begin position="1"/>
        <end position="36"/>
    </location>
</feature>
<name>A0A8H2VJS5_9SACH</name>
<feature type="domain" description="K Homology" evidence="5">
    <location>
        <begin position="151"/>
        <end position="222"/>
    </location>
</feature>
<dbReference type="InterPro" id="IPR036612">
    <property type="entry name" value="KH_dom_type_1_sf"/>
</dbReference>
<dbReference type="PANTHER" id="PTHR10288">
    <property type="entry name" value="KH DOMAIN CONTAINING RNA BINDING PROTEIN"/>
    <property type="match status" value="1"/>
</dbReference>
<dbReference type="CDD" id="cd00105">
    <property type="entry name" value="KH-I"/>
    <property type="match status" value="1"/>
</dbReference>
<evidence type="ECO:0000256" key="2">
    <source>
        <dbReference type="ARBA" id="ARBA00022884"/>
    </source>
</evidence>
<evidence type="ECO:0000313" key="6">
    <source>
        <dbReference type="EMBL" id="CAB4256645.1"/>
    </source>
</evidence>
<feature type="domain" description="K Homology" evidence="5">
    <location>
        <begin position="46"/>
        <end position="116"/>
    </location>
</feature>